<feature type="domain" description="SHSP" evidence="3">
    <location>
        <begin position="88"/>
        <end position="195"/>
    </location>
</feature>
<name>A0A2G2XKT7_CAPBA</name>
<comment type="caution">
    <text evidence="4">The sequence shown here is derived from an EMBL/GenBank/DDBJ whole genome shotgun (WGS) entry which is preliminary data.</text>
</comment>
<dbReference type="EMBL" id="MLFT02000001">
    <property type="protein sequence ID" value="PHT58096.1"/>
    <property type="molecule type" value="Genomic_DNA"/>
</dbReference>
<comment type="similarity">
    <text evidence="1 2">Belongs to the small heat shock protein (HSP20) family.</text>
</comment>
<evidence type="ECO:0000256" key="2">
    <source>
        <dbReference type="RuleBase" id="RU003616"/>
    </source>
</evidence>
<protein>
    <recommendedName>
        <fullName evidence="3">SHSP domain-containing protein</fullName>
    </recommendedName>
</protein>
<dbReference type="InterPro" id="IPR008978">
    <property type="entry name" value="HSP20-like_chaperone"/>
</dbReference>
<dbReference type="InterPro" id="IPR002068">
    <property type="entry name" value="A-crystallin/Hsp20_dom"/>
</dbReference>
<dbReference type="CDD" id="cd00298">
    <property type="entry name" value="ACD_sHsps_p23-like"/>
    <property type="match status" value="1"/>
</dbReference>
<gene>
    <name evidence="4" type="ORF">CQW23_00459</name>
</gene>
<dbReference type="PANTHER" id="PTHR46991">
    <property type="entry name" value="23.5 KDA HEAT SHOCK PROTEIN, MITOCHONDRIAL"/>
    <property type="match status" value="1"/>
</dbReference>
<dbReference type="OrthoDB" id="1431247at2759"/>
<dbReference type="Pfam" id="PF00011">
    <property type="entry name" value="HSP20"/>
    <property type="match status" value="1"/>
</dbReference>
<dbReference type="PROSITE" id="PS01031">
    <property type="entry name" value="SHSP"/>
    <property type="match status" value="1"/>
</dbReference>
<evidence type="ECO:0000313" key="4">
    <source>
        <dbReference type="EMBL" id="PHT58096.1"/>
    </source>
</evidence>
<keyword evidence="5" id="KW-1185">Reference proteome</keyword>
<accession>A0A2G2XKT7</accession>
<evidence type="ECO:0000259" key="3">
    <source>
        <dbReference type="PROSITE" id="PS01031"/>
    </source>
</evidence>
<dbReference type="Proteomes" id="UP000224567">
    <property type="component" value="Unassembled WGS sequence"/>
</dbReference>
<dbReference type="SUPFAM" id="SSF49764">
    <property type="entry name" value="HSP20-like chaperones"/>
    <property type="match status" value="1"/>
</dbReference>
<dbReference type="AlphaFoldDB" id="A0A2G2XKT7"/>
<reference evidence="5" key="2">
    <citation type="journal article" date="2017" name="J. Anim. Genet.">
        <title>Multiple reference genome sequences of hot pepper reveal the massive evolution of plant disease resistance genes by retroduplication.</title>
        <authorList>
            <person name="Kim S."/>
            <person name="Park J."/>
            <person name="Yeom S.-I."/>
            <person name="Kim Y.-M."/>
            <person name="Seo E."/>
            <person name="Kim K.-T."/>
            <person name="Kim M.-S."/>
            <person name="Lee J.M."/>
            <person name="Cheong K."/>
            <person name="Shin H.-S."/>
            <person name="Kim S.-B."/>
            <person name="Han K."/>
            <person name="Lee J."/>
            <person name="Park M."/>
            <person name="Lee H.-A."/>
            <person name="Lee H.-Y."/>
            <person name="Lee Y."/>
            <person name="Oh S."/>
            <person name="Lee J.H."/>
            <person name="Choi E."/>
            <person name="Choi E."/>
            <person name="Lee S.E."/>
            <person name="Jeon J."/>
            <person name="Kim H."/>
            <person name="Choi G."/>
            <person name="Song H."/>
            <person name="Lee J."/>
            <person name="Lee S.-C."/>
            <person name="Kwon J.-K."/>
            <person name="Lee H.-Y."/>
            <person name="Koo N."/>
            <person name="Hong Y."/>
            <person name="Kim R.W."/>
            <person name="Kang W.-H."/>
            <person name="Huh J.H."/>
            <person name="Kang B.-C."/>
            <person name="Yang T.-J."/>
            <person name="Lee Y.-H."/>
            <person name="Bennetzen J.L."/>
            <person name="Choi D."/>
        </authorList>
    </citation>
    <scope>NUCLEOTIDE SEQUENCE [LARGE SCALE GENOMIC DNA]</scope>
    <source>
        <strain evidence="5">cv. PBC81</strain>
    </source>
</reference>
<reference evidence="4 5" key="1">
    <citation type="journal article" date="2017" name="Genome Biol.">
        <title>New reference genome sequences of hot pepper reveal the massive evolution of plant disease-resistance genes by retroduplication.</title>
        <authorList>
            <person name="Kim S."/>
            <person name="Park J."/>
            <person name="Yeom S.I."/>
            <person name="Kim Y.M."/>
            <person name="Seo E."/>
            <person name="Kim K.T."/>
            <person name="Kim M.S."/>
            <person name="Lee J.M."/>
            <person name="Cheong K."/>
            <person name="Shin H.S."/>
            <person name="Kim S.B."/>
            <person name="Han K."/>
            <person name="Lee J."/>
            <person name="Park M."/>
            <person name="Lee H.A."/>
            <person name="Lee H.Y."/>
            <person name="Lee Y."/>
            <person name="Oh S."/>
            <person name="Lee J.H."/>
            <person name="Choi E."/>
            <person name="Choi E."/>
            <person name="Lee S.E."/>
            <person name="Jeon J."/>
            <person name="Kim H."/>
            <person name="Choi G."/>
            <person name="Song H."/>
            <person name="Lee J."/>
            <person name="Lee S.C."/>
            <person name="Kwon J.K."/>
            <person name="Lee H.Y."/>
            <person name="Koo N."/>
            <person name="Hong Y."/>
            <person name="Kim R.W."/>
            <person name="Kang W.H."/>
            <person name="Huh J.H."/>
            <person name="Kang B.C."/>
            <person name="Yang T.J."/>
            <person name="Lee Y.H."/>
            <person name="Bennetzen J.L."/>
            <person name="Choi D."/>
        </authorList>
    </citation>
    <scope>NUCLEOTIDE SEQUENCE [LARGE SCALE GENOMIC DNA]</scope>
    <source>
        <strain evidence="5">cv. PBC81</strain>
    </source>
</reference>
<evidence type="ECO:0000313" key="5">
    <source>
        <dbReference type="Proteomes" id="UP000224567"/>
    </source>
</evidence>
<evidence type="ECO:0000256" key="1">
    <source>
        <dbReference type="PROSITE-ProRule" id="PRU00285"/>
    </source>
</evidence>
<organism evidence="4 5">
    <name type="scientific">Capsicum baccatum</name>
    <name type="common">Peruvian pepper</name>
    <dbReference type="NCBI Taxonomy" id="33114"/>
    <lineage>
        <taxon>Eukaryota</taxon>
        <taxon>Viridiplantae</taxon>
        <taxon>Streptophyta</taxon>
        <taxon>Embryophyta</taxon>
        <taxon>Tracheophyta</taxon>
        <taxon>Spermatophyta</taxon>
        <taxon>Magnoliopsida</taxon>
        <taxon>eudicotyledons</taxon>
        <taxon>Gunneridae</taxon>
        <taxon>Pentapetalae</taxon>
        <taxon>asterids</taxon>
        <taxon>lamiids</taxon>
        <taxon>Solanales</taxon>
        <taxon>Solanaceae</taxon>
        <taxon>Solanoideae</taxon>
        <taxon>Capsiceae</taxon>
        <taxon>Capsicum</taxon>
    </lineage>
</organism>
<sequence length="195" mass="21544">MAFHTALRRISSSSILISNFLNNVPSSRGLTGSFSPLTSRFLSYAGSVPVVDSNEESFTINACGGSFVRSEQFPIQRGVCDIYMENPFQISGPRGAYEAKNMQEGMYVRMEMPGIDKEDVKVLIAYGNITIKGEGKKESVHEDSGRTYSANIEICSNSYQPQFMEAEMKNGVLRMLIPKSKTPQAVNGSYVIKLK</sequence>
<dbReference type="InterPro" id="IPR044656">
    <property type="entry name" value="HSP14.7/HSP23.5/HSP23.6-like"/>
</dbReference>
<proteinExistence type="inferred from homology"/>
<dbReference type="PANTHER" id="PTHR46991:SF7">
    <property type="entry name" value="HEAT SHOCK 22 KDA PROTEIN, MITOCHONDRIAL-LIKE"/>
    <property type="match status" value="1"/>
</dbReference>
<dbReference type="Gene3D" id="2.60.40.790">
    <property type="match status" value="1"/>
</dbReference>